<evidence type="ECO:0000256" key="3">
    <source>
        <dbReference type="ARBA" id="ARBA00022723"/>
    </source>
</evidence>
<keyword evidence="3" id="KW-0479">Metal-binding</keyword>
<evidence type="ECO:0000256" key="2">
    <source>
        <dbReference type="ARBA" id="ARBA00022679"/>
    </source>
</evidence>
<dbReference type="AlphaFoldDB" id="A0A6N3GY34"/>
<dbReference type="SUPFAM" id="SSF53448">
    <property type="entry name" value="Nucleotide-diphospho-sugar transferases"/>
    <property type="match status" value="1"/>
</dbReference>
<protein>
    <submittedName>
        <fullName evidence="4">General stress protein A</fullName>
    </submittedName>
</protein>
<dbReference type="PANTHER" id="PTHR13778">
    <property type="entry name" value="GLYCOSYLTRANSFERASE 8 DOMAIN-CONTAINING PROTEIN"/>
    <property type="match status" value="1"/>
</dbReference>
<dbReference type="Pfam" id="PF01501">
    <property type="entry name" value="Glyco_transf_8"/>
    <property type="match status" value="1"/>
</dbReference>
<dbReference type="RefSeq" id="WP_156622315.1">
    <property type="nucleotide sequence ID" value="NZ_CACRUB010000052.1"/>
</dbReference>
<dbReference type="Gene3D" id="3.90.550.10">
    <property type="entry name" value="Spore Coat Polysaccharide Biosynthesis Protein SpsA, Chain A"/>
    <property type="match status" value="1"/>
</dbReference>
<dbReference type="CDD" id="cd04194">
    <property type="entry name" value="GT8_A4GalT_like"/>
    <property type="match status" value="1"/>
</dbReference>
<dbReference type="GO" id="GO:0016757">
    <property type="term" value="F:glycosyltransferase activity"/>
    <property type="evidence" value="ECO:0007669"/>
    <property type="project" value="UniProtKB-KW"/>
</dbReference>
<proteinExistence type="predicted"/>
<dbReference type="InterPro" id="IPR050748">
    <property type="entry name" value="Glycosyltrans_8_dom-fam"/>
</dbReference>
<dbReference type="GO" id="GO:0046872">
    <property type="term" value="F:metal ion binding"/>
    <property type="evidence" value="ECO:0007669"/>
    <property type="project" value="UniProtKB-KW"/>
</dbReference>
<keyword evidence="2" id="KW-0808">Transferase</keyword>
<dbReference type="PANTHER" id="PTHR13778:SF47">
    <property type="entry name" value="LIPOPOLYSACCHARIDE 1,3-GALACTOSYLTRANSFERASE"/>
    <property type="match status" value="1"/>
</dbReference>
<dbReference type="InterPro" id="IPR029044">
    <property type="entry name" value="Nucleotide-diphossugar_trans"/>
</dbReference>
<gene>
    <name evidence="4" type="primary">gspA_2</name>
    <name evidence="4" type="ORF">FPLFYP42_03429</name>
</gene>
<dbReference type="EMBL" id="CACRUB010000052">
    <property type="protein sequence ID" value="VYU69012.1"/>
    <property type="molecule type" value="Genomic_DNA"/>
</dbReference>
<name>A0A6N3GY34_FLAPL</name>
<accession>A0A6N3GY34</accession>
<keyword evidence="1" id="KW-0328">Glycosyltransferase</keyword>
<reference evidence="4" key="1">
    <citation type="submission" date="2019-11" db="EMBL/GenBank/DDBJ databases">
        <authorList>
            <person name="Feng L."/>
        </authorList>
    </citation>
    <scope>NUCLEOTIDE SEQUENCE</scope>
    <source>
        <strain evidence="4">FplautiiLFYP42</strain>
    </source>
</reference>
<sequence length="349" mass="40826">MDKIPVLYLSSEDFSKKMAVSMVSLLDNKKPTTYYDIYVLIEKLYSKDALCPFEQLKEKYSDFDIHWIEMDDAFNDTQVNVVGVGKETMYRLMAPEVLPQVDRCIYLDADTLILDDLSEMYEYDIGNDYIAGIYPERFLTNMMSDYKKAYGGASVRMLEKQVGLCVYDQYIGAGVMIMNLAQMRTDHMTKKFVAMVKPNSLPKDQDILNTCCYGHISKLPVKFCIDLHELDDLDWYADNNEEELRRIQRALGNPVVVHYSDRFKPWVRYGLRYEKVWWNYAFSLGFGGLMWDELMKNLGVENRSPSIMTVNNGMTYQEAYNEFSKGISYRIGRAITYVPRKIYYFFKSH</sequence>
<evidence type="ECO:0000313" key="4">
    <source>
        <dbReference type="EMBL" id="VYU69012.1"/>
    </source>
</evidence>
<organism evidence="4">
    <name type="scientific">Flavonifractor plautii</name>
    <name type="common">Fusobacterium plautii</name>
    <dbReference type="NCBI Taxonomy" id="292800"/>
    <lineage>
        <taxon>Bacteria</taxon>
        <taxon>Bacillati</taxon>
        <taxon>Bacillota</taxon>
        <taxon>Clostridia</taxon>
        <taxon>Eubacteriales</taxon>
        <taxon>Oscillospiraceae</taxon>
        <taxon>Flavonifractor</taxon>
    </lineage>
</organism>
<evidence type="ECO:0000256" key="1">
    <source>
        <dbReference type="ARBA" id="ARBA00022676"/>
    </source>
</evidence>
<dbReference type="InterPro" id="IPR002495">
    <property type="entry name" value="Glyco_trans_8"/>
</dbReference>